<reference evidence="2" key="1">
    <citation type="submission" date="2023-06" db="EMBL/GenBank/DDBJ databases">
        <title>Genome-scale phylogeny and comparative genomics of the fungal order Sordariales.</title>
        <authorList>
            <consortium name="Lawrence Berkeley National Laboratory"/>
            <person name="Hensen N."/>
            <person name="Bonometti L."/>
            <person name="Westerberg I."/>
            <person name="Brannstrom I.O."/>
            <person name="Guillou S."/>
            <person name="Cros-Aarteil S."/>
            <person name="Calhoun S."/>
            <person name="Haridas S."/>
            <person name="Kuo A."/>
            <person name="Mondo S."/>
            <person name="Pangilinan J."/>
            <person name="Riley R."/>
            <person name="Labutti K."/>
            <person name="Andreopoulos B."/>
            <person name="Lipzen A."/>
            <person name="Chen C."/>
            <person name="Yanf M."/>
            <person name="Daum C."/>
            <person name="Ng V."/>
            <person name="Clum A."/>
            <person name="Steindorff A."/>
            <person name="Ohm R."/>
            <person name="Martin F."/>
            <person name="Silar P."/>
            <person name="Natvig D."/>
            <person name="Lalanne C."/>
            <person name="Gautier V."/>
            <person name="Ament-Velasquez S.L."/>
            <person name="Kruys A."/>
            <person name="Hutchinson M.I."/>
            <person name="Powell A.J."/>
            <person name="Barry K."/>
            <person name="Miller A.N."/>
            <person name="Grigoriev I.V."/>
            <person name="Debuchy R."/>
            <person name="Gladieux P."/>
            <person name="Thoren M.H."/>
            <person name="Johannesson H."/>
        </authorList>
    </citation>
    <scope>NUCLEOTIDE SEQUENCE</scope>
    <source>
        <strain evidence="2">PSN4</strain>
    </source>
</reference>
<name>A0AAJ0BED4_9PEZI</name>
<proteinExistence type="predicted"/>
<dbReference type="EMBL" id="MU839834">
    <property type="protein sequence ID" value="KAK1755242.1"/>
    <property type="molecule type" value="Genomic_DNA"/>
</dbReference>
<accession>A0AAJ0BED4</accession>
<dbReference type="Proteomes" id="UP001239445">
    <property type="component" value="Unassembled WGS sequence"/>
</dbReference>
<keyword evidence="3" id="KW-1185">Reference proteome</keyword>
<gene>
    <name evidence="2" type="ORF">QBC47DRAFT_212424</name>
</gene>
<sequence>MAVSQSQPCEKVEKRYSARPPPPTPSQNATKTHQTFNYLQHLQAPPKPKQPSEPNKSHRNPRPRSCRYVYSLLAKVACPLPTEWSNRPMSPNSLSAPNLFFPLLSFLQSPKPAWRAPELSGLQEAKPSQQQEFLPPINRMSECVFLQHVGCTGQIRKSWLAGWRGNFQTLHGGGELFKDMQRNFHHSAQQSFDSLPALVRPWFLEIGMPLAVDPGGLRKSASLFLAVSAKCRSPSAASYHFSSPILQDSPVMMIPFS</sequence>
<evidence type="ECO:0000313" key="3">
    <source>
        <dbReference type="Proteomes" id="UP001239445"/>
    </source>
</evidence>
<feature type="compositionally biased region" description="Polar residues" evidence="1">
    <location>
        <begin position="26"/>
        <end position="40"/>
    </location>
</feature>
<protein>
    <submittedName>
        <fullName evidence="2">Uncharacterized protein</fullName>
    </submittedName>
</protein>
<comment type="caution">
    <text evidence="2">The sequence shown here is derived from an EMBL/GenBank/DDBJ whole genome shotgun (WGS) entry which is preliminary data.</text>
</comment>
<evidence type="ECO:0000313" key="2">
    <source>
        <dbReference type="EMBL" id="KAK1755242.1"/>
    </source>
</evidence>
<feature type="region of interest" description="Disordered" evidence="1">
    <location>
        <begin position="1"/>
        <end position="63"/>
    </location>
</feature>
<organism evidence="2 3">
    <name type="scientific">Echria macrotheca</name>
    <dbReference type="NCBI Taxonomy" id="438768"/>
    <lineage>
        <taxon>Eukaryota</taxon>
        <taxon>Fungi</taxon>
        <taxon>Dikarya</taxon>
        <taxon>Ascomycota</taxon>
        <taxon>Pezizomycotina</taxon>
        <taxon>Sordariomycetes</taxon>
        <taxon>Sordariomycetidae</taxon>
        <taxon>Sordariales</taxon>
        <taxon>Schizotheciaceae</taxon>
        <taxon>Echria</taxon>
    </lineage>
</organism>
<dbReference type="AlphaFoldDB" id="A0AAJ0BED4"/>
<evidence type="ECO:0000256" key="1">
    <source>
        <dbReference type="SAM" id="MobiDB-lite"/>
    </source>
</evidence>